<keyword evidence="3 8" id="KW-1003">Cell membrane</keyword>
<proteinExistence type="inferred from homology"/>
<comment type="similarity">
    <text evidence="8">Belongs to the ABC transporter superfamily. Energy-coupling factor EcfA family.</text>
</comment>
<dbReference type="GeneID" id="86940231"/>
<dbReference type="InterPro" id="IPR050095">
    <property type="entry name" value="ECF_ABC_transporter_ATP-bd"/>
</dbReference>
<dbReference type="SMART" id="SM00382">
    <property type="entry name" value="AAA"/>
    <property type="match status" value="1"/>
</dbReference>
<dbReference type="PANTHER" id="PTHR43553">
    <property type="entry name" value="HEAVY METAL TRANSPORTER"/>
    <property type="match status" value="1"/>
</dbReference>
<dbReference type="InterPro" id="IPR015856">
    <property type="entry name" value="ABC_transpr_CbiO/EcfA_su"/>
</dbReference>
<dbReference type="FunFam" id="3.40.50.300:FF:000224">
    <property type="entry name" value="Energy-coupling factor transporter ATP-binding protein EcfA"/>
    <property type="match status" value="1"/>
</dbReference>
<dbReference type="InterPro" id="IPR030946">
    <property type="entry name" value="EcfA2"/>
</dbReference>
<dbReference type="PANTHER" id="PTHR43553:SF27">
    <property type="entry name" value="ENERGY-COUPLING FACTOR TRANSPORTER ATP-BINDING PROTEIN ECFA2"/>
    <property type="match status" value="1"/>
</dbReference>
<evidence type="ECO:0000259" key="9">
    <source>
        <dbReference type="PROSITE" id="PS50893"/>
    </source>
</evidence>
<evidence type="ECO:0000256" key="5">
    <source>
        <dbReference type="ARBA" id="ARBA00022840"/>
    </source>
</evidence>
<evidence type="ECO:0000256" key="7">
    <source>
        <dbReference type="ARBA" id="ARBA00023136"/>
    </source>
</evidence>
<reference evidence="10 11" key="1">
    <citation type="submission" date="2011-10" db="EMBL/GenBank/DDBJ databases">
        <title>The Genome Sequence of Lachnospiraceae bacterium ACC2.</title>
        <authorList>
            <consortium name="The Broad Institute Genome Sequencing Platform"/>
            <person name="Earl A."/>
            <person name="Ward D."/>
            <person name="Feldgarden M."/>
            <person name="Gevers D."/>
            <person name="Sizova M."/>
            <person name="Hazen A."/>
            <person name="Epstein S."/>
            <person name="Young S.K."/>
            <person name="Zeng Q."/>
            <person name="Gargeya S."/>
            <person name="Fitzgerald M."/>
            <person name="Haas B."/>
            <person name="Abouelleil A."/>
            <person name="Alvarado L."/>
            <person name="Arachchi H.M."/>
            <person name="Berlin A."/>
            <person name="Brown A."/>
            <person name="Chapman S.B."/>
            <person name="Chen Z."/>
            <person name="Dunbar C."/>
            <person name="Freedman E."/>
            <person name="Gearin G."/>
            <person name="Goldberg J."/>
            <person name="Griggs A."/>
            <person name="Gujja S."/>
            <person name="Heiman D."/>
            <person name="Howarth C."/>
            <person name="Larson L."/>
            <person name="Lui A."/>
            <person name="MacDonald P.J.P."/>
            <person name="Montmayeur A."/>
            <person name="Murphy C."/>
            <person name="Neiman D."/>
            <person name="Pearson M."/>
            <person name="Priest M."/>
            <person name="Roberts A."/>
            <person name="Saif S."/>
            <person name="Shea T."/>
            <person name="Shenoy N."/>
            <person name="Sisk P."/>
            <person name="Stolte C."/>
            <person name="Sykes S."/>
            <person name="Wortman J."/>
            <person name="Nusbaum C."/>
            <person name="Birren B."/>
        </authorList>
    </citation>
    <scope>NUCLEOTIDE SEQUENCE [LARGE SCALE GENOMIC DNA]</scope>
    <source>
        <strain evidence="10 11">ACC2</strain>
    </source>
</reference>
<dbReference type="EMBL" id="AGEL01000004">
    <property type="protein sequence ID" value="EHO17595.1"/>
    <property type="molecule type" value="Genomic_DNA"/>
</dbReference>
<dbReference type="EC" id="7.-.-.-" evidence="8"/>
<keyword evidence="2 8" id="KW-0813">Transport</keyword>
<dbReference type="RefSeq" id="WP_009532282.1">
    <property type="nucleotide sequence ID" value="NZ_JH590861.1"/>
</dbReference>
<dbReference type="AlphaFoldDB" id="A0AA36Y634"/>
<organism evidence="10 11">
    <name type="scientific">Stomatobaculum longum</name>
    <dbReference type="NCBI Taxonomy" id="796942"/>
    <lineage>
        <taxon>Bacteria</taxon>
        <taxon>Bacillati</taxon>
        <taxon>Bacillota</taxon>
        <taxon>Clostridia</taxon>
        <taxon>Lachnospirales</taxon>
        <taxon>Lachnospiraceae</taxon>
        <taxon>Stomatobaculum</taxon>
    </lineage>
</organism>
<evidence type="ECO:0000256" key="1">
    <source>
        <dbReference type="ARBA" id="ARBA00004202"/>
    </source>
</evidence>
<dbReference type="InterPro" id="IPR003439">
    <property type="entry name" value="ABC_transporter-like_ATP-bd"/>
</dbReference>
<evidence type="ECO:0000313" key="10">
    <source>
        <dbReference type="EMBL" id="EHO17595.1"/>
    </source>
</evidence>
<evidence type="ECO:0000256" key="2">
    <source>
        <dbReference type="ARBA" id="ARBA00022448"/>
    </source>
</evidence>
<dbReference type="GO" id="GO:0005524">
    <property type="term" value="F:ATP binding"/>
    <property type="evidence" value="ECO:0007669"/>
    <property type="project" value="UniProtKB-UniRule"/>
</dbReference>
<evidence type="ECO:0000256" key="8">
    <source>
        <dbReference type="RuleBase" id="RU365104"/>
    </source>
</evidence>
<dbReference type="GO" id="GO:0042626">
    <property type="term" value="F:ATPase-coupled transmembrane transporter activity"/>
    <property type="evidence" value="ECO:0007669"/>
    <property type="project" value="TreeGrafter"/>
</dbReference>
<evidence type="ECO:0000256" key="3">
    <source>
        <dbReference type="ARBA" id="ARBA00022475"/>
    </source>
</evidence>
<feature type="domain" description="ABC transporter" evidence="9">
    <location>
        <begin position="3"/>
        <end position="244"/>
    </location>
</feature>
<keyword evidence="5 8" id="KW-0067">ATP-binding</keyword>
<dbReference type="GO" id="GO:0016887">
    <property type="term" value="F:ATP hydrolysis activity"/>
    <property type="evidence" value="ECO:0007669"/>
    <property type="project" value="InterPro"/>
</dbReference>
<evidence type="ECO:0000256" key="4">
    <source>
        <dbReference type="ARBA" id="ARBA00022741"/>
    </source>
</evidence>
<evidence type="ECO:0000313" key="11">
    <source>
        <dbReference type="Proteomes" id="UP000018466"/>
    </source>
</evidence>
<evidence type="ECO:0000256" key="6">
    <source>
        <dbReference type="ARBA" id="ARBA00022967"/>
    </source>
</evidence>
<dbReference type="Pfam" id="PF00005">
    <property type="entry name" value="ABC_tran"/>
    <property type="match status" value="1"/>
</dbReference>
<keyword evidence="4 8" id="KW-0547">Nucleotide-binding</keyword>
<comment type="function">
    <text evidence="8">ATP-binding (A) component of a common energy-coupling factor (ECF) ABC-transporter complex.</text>
</comment>
<comment type="caution">
    <text evidence="10">The sequence shown here is derived from an EMBL/GenBank/DDBJ whole genome shotgun (WGS) entry which is preliminary data.</text>
</comment>
<keyword evidence="6" id="KW-1278">Translocase</keyword>
<keyword evidence="7 8" id="KW-0472">Membrane</keyword>
<dbReference type="InterPro" id="IPR027417">
    <property type="entry name" value="P-loop_NTPase"/>
</dbReference>
<keyword evidence="11" id="KW-1185">Reference proteome</keyword>
<dbReference type="Proteomes" id="UP000018466">
    <property type="component" value="Unassembled WGS sequence"/>
</dbReference>
<dbReference type="NCBIfam" id="TIGR04521">
    <property type="entry name" value="ECF_ATPase_2"/>
    <property type="match status" value="1"/>
</dbReference>
<dbReference type="GO" id="GO:0043190">
    <property type="term" value="C:ATP-binding cassette (ABC) transporter complex"/>
    <property type="evidence" value="ECO:0007669"/>
    <property type="project" value="TreeGrafter"/>
</dbReference>
<accession>A0AA36Y634</accession>
<dbReference type="InterPro" id="IPR017871">
    <property type="entry name" value="ABC_transporter-like_CS"/>
</dbReference>
<gene>
    <name evidence="10" type="ORF">HMPREF9623_00449</name>
</gene>
<dbReference type="CDD" id="cd03225">
    <property type="entry name" value="ABC_cobalt_CbiO_domain1"/>
    <property type="match status" value="1"/>
</dbReference>
<dbReference type="NCBIfam" id="NF010158">
    <property type="entry name" value="PRK13637.1"/>
    <property type="match status" value="1"/>
</dbReference>
<protein>
    <recommendedName>
        <fullName evidence="8">Energy-coupling factor transporter ATP-binding protein EcfA2</fullName>
        <ecNumber evidence="8">7.-.-.-</ecNumber>
    </recommendedName>
</protein>
<sequence length="286" mass="31491">MGIRAEHLSYTYGGGTAFAQPALRDVSFDIPDGQFVGLIGHTGSGKSTLIQHLNGLIRATEGKLFVDGENIYEKGYNMRALRTKVGLVFQYPEHQLFEIDVFQDVCFGPKNMGLSKDEIEQRAREALGMVGLPESFYKKSPFELSGGQKRRVAIAGVLAMRPKVLVLDEPTAGLDPRGRDEILDRVKELNHSWGLTVILVSHSMEDVAKYADRLLVMSDGEKRFDGTPKEVFKHYAELEALGLSAPQVTYLVQKLRKAGMPLSDEITTVAEARDALLPLLKGGAPC</sequence>
<comment type="subcellular location">
    <subcellularLocation>
        <location evidence="1 8">Cell membrane</location>
        <topology evidence="1 8">Peripheral membrane protein</topology>
    </subcellularLocation>
</comment>
<dbReference type="PROSITE" id="PS00211">
    <property type="entry name" value="ABC_TRANSPORTER_1"/>
    <property type="match status" value="1"/>
</dbReference>
<dbReference type="PROSITE" id="PS50893">
    <property type="entry name" value="ABC_TRANSPORTER_2"/>
    <property type="match status" value="1"/>
</dbReference>
<name>A0AA36Y634_9FIRM</name>
<dbReference type="SUPFAM" id="SSF52540">
    <property type="entry name" value="P-loop containing nucleoside triphosphate hydrolases"/>
    <property type="match status" value="1"/>
</dbReference>
<dbReference type="Gene3D" id="3.40.50.300">
    <property type="entry name" value="P-loop containing nucleotide triphosphate hydrolases"/>
    <property type="match status" value="1"/>
</dbReference>
<dbReference type="InterPro" id="IPR003593">
    <property type="entry name" value="AAA+_ATPase"/>
</dbReference>
<comment type="subunit">
    <text evidence="8">Forms a stable energy-coupling factor (ECF) transporter complex composed of 2 membrane-embedded substrate-binding proteins (S component), 2 ATP-binding proteins (A component) and 2 transmembrane proteins (T component).</text>
</comment>